<reference evidence="1 2" key="1">
    <citation type="journal article" date="2018" name="Biotechnol. Biofuels">
        <title>Integrative visual omics of the white-rot fungus Polyporus brumalis exposes the biotechnological potential of its oxidative enzymes for delignifying raw plant biomass.</title>
        <authorList>
            <person name="Miyauchi S."/>
            <person name="Rancon A."/>
            <person name="Drula E."/>
            <person name="Hage H."/>
            <person name="Chaduli D."/>
            <person name="Favel A."/>
            <person name="Grisel S."/>
            <person name="Henrissat B."/>
            <person name="Herpoel-Gimbert I."/>
            <person name="Ruiz-Duenas F.J."/>
            <person name="Chevret D."/>
            <person name="Hainaut M."/>
            <person name="Lin J."/>
            <person name="Wang M."/>
            <person name="Pangilinan J."/>
            <person name="Lipzen A."/>
            <person name="Lesage-Meessen L."/>
            <person name="Navarro D."/>
            <person name="Riley R."/>
            <person name="Grigoriev I.V."/>
            <person name="Zhou S."/>
            <person name="Raouche S."/>
            <person name="Rosso M.N."/>
        </authorList>
    </citation>
    <scope>NUCLEOTIDE SEQUENCE [LARGE SCALE GENOMIC DNA]</scope>
    <source>
        <strain evidence="1 2">BRFM 1820</strain>
    </source>
</reference>
<accession>A0A371DAM1</accession>
<sequence length="116" mass="13002">MPMIWNARGEFDAADSRDDLTVLLHDHLRSAIDATRGLCSHSATVRPQEPHRTLGRMSRRNSAGPYAPFAPNITAPALSCTASGIQLREYRRQMLRLFGTAAGYNKPWWFQEVCDG</sequence>
<evidence type="ECO:0000313" key="2">
    <source>
        <dbReference type="Proteomes" id="UP000256964"/>
    </source>
</evidence>
<proteinExistence type="predicted"/>
<protein>
    <submittedName>
        <fullName evidence="1">Uncharacterized protein</fullName>
    </submittedName>
</protein>
<keyword evidence="2" id="KW-1185">Reference proteome</keyword>
<dbReference type="AlphaFoldDB" id="A0A371DAM1"/>
<evidence type="ECO:0000313" key="1">
    <source>
        <dbReference type="EMBL" id="RDX49570.1"/>
    </source>
</evidence>
<gene>
    <name evidence="1" type="ORF">OH76DRAFT_517407</name>
</gene>
<name>A0A371DAM1_9APHY</name>
<dbReference type="Proteomes" id="UP000256964">
    <property type="component" value="Unassembled WGS sequence"/>
</dbReference>
<dbReference type="EMBL" id="KZ857404">
    <property type="protein sequence ID" value="RDX49570.1"/>
    <property type="molecule type" value="Genomic_DNA"/>
</dbReference>
<organism evidence="1 2">
    <name type="scientific">Lentinus brumalis</name>
    <dbReference type="NCBI Taxonomy" id="2498619"/>
    <lineage>
        <taxon>Eukaryota</taxon>
        <taxon>Fungi</taxon>
        <taxon>Dikarya</taxon>
        <taxon>Basidiomycota</taxon>
        <taxon>Agaricomycotina</taxon>
        <taxon>Agaricomycetes</taxon>
        <taxon>Polyporales</taxon>
        <taxon>Polyporaceae</taxon>
        <taxon>Lentinus</taxon>
    </lineage>
</organism>